<dbReference type="Proteomes" id="UP000676336">
    <property type="component" value="Unassembled WGS sequence"/>
</dbReference>
<accession>A0A8S2KP47</accession>
<feature type="region of interest" description="Disordered" evidence="2">
    <location>
        <begin position="474"/>
        <end position="499"/>
    </location>
</feature>
<comment type="caution">
    <text evidence="4">The sequence shown here is derived from an EMBL/GenBank/DDBJ whole genome shotgun (WGS) entry which is preliminary data.</text>
</comment>
<dbReference type="PANTHER" id="PTHR14715:SF6">
    <property type="entry name" value="FAM124 DOMAIN-CONTAINING PROTEIN"/>
    <property type="match status" value="1"/>
</dbReference>
<dbReference type="PANTHER" id="PTHR14715">
    <property type="entry name" value="FAM124 DOMAIN-CONTAINING PROTEIN-RELATED"/>
    <property type="match status" value="1"/>
</dbReference>
<dbReference type="AlphaFoldDB" id="A0A8S2KP47"/>
<evidence type="ECO:0000313" key="5">
    <source>
        <dbReference type="Proteomes" id="UP000676336"/>
    </source>
</evidence>
<dbReference type="InterPro" id="IPR029380">
    <property type="entry name" value="FAM124"/>
</dbReference>
<dbReference type="InterPro" id="IPR029068">
    <property type="entry name" value="Glyas_Bleomycin-R_OHBP_Dase"/>
</dbReference>
<proteinExistence type="inferred from homology"/>
<dbReference type="Pfam" id="PF15067">
    <property type="entry name" value="FAM124"/>
    <property type="match status" value="1"/>
</dbReference>
<protein>
    <recommendedName>
        <fullName evidence="3">FAM124 domain-containing protein</fullName>
    </recommendedName>
</protein>
<evidence type="ECO:0000256" key="1">
    <source>
        <dbReference type="ARBA" id="ARBA00006440"/>
    </source>
</evidence>
<gene>
    <name evidence="4" type="ORF">SMN809_LOCUS3852</name>
</gene>
<feature type="domain" description="FAM124" evidence="3">
    <location>
        <begin position="23"/>
        <end position="270"/>
    </location>
</feature>
<dbReference type="InterPro" id="IPR046365">
    <property type="entry name" value="FAM124_dom"/>
</dbReference>
<sequence>MTTIHYTPCELILKIGSNECDEISTAISGLLRTCAISEQSFFVVERQIQPTTYYGSFTSQSSSSPSISLPIQSQSLSCVLLLTDDILKQQQLVRPLPTSTTNKTSSSLLPKSKHFFKSPHVWNFHHKIELLDENKHALARQDYYELSYFLPLWSVSHIPNSRQPIVRFNIFTQHFESMLTFYTRLFQRKPDSSKPGFVLFILPSSPHVKIIYQFSIKYSPSIQPYTIAQSAYFKFRLNNLDHFINEYSSKLFTLNKFEYYIYDPDGNLLHLHLYDLLNLKNIEESNHLKTLLHTNDSGVGDSSDPPTTQLFILPYVTQKQQQQQIKASLYDSEPRLLNVTSVNNRYYSSMSDVQSNSQIRPVALNKTKLINANYFPPIIDCDCDVSYEVDSPRIPTEKSSSGYLNAFLLKKRQQQQQQQSNQTRHVQQLIAQFEKPNPLAISRRPLSAPLVDPIIKPTKGILQRRINGTITPISNKAPRKRSKSVTFECHSDDNNTSSADDDRFKNLIDQTRSPRINIGITLDSRLRKTPVLDMLRSTTMESDLIEPRQLNRTTSLRQPYVPMARF</sequence>
<evidence type="ECO:0000256" key="2">
    <source>
        <dbReference type="SAM" id="MobiDB-lite"/>
    </source>
</evidence>
<organism evidence="4 5">
    <name type="scientific">Rotaria magnacalcarata</name>
    <dbReference type="NCBI Taxonomy" id="392030"/>
    <lineage>
        <taxon>Eukaryota</taxon>
        <taxon>Metazoa</taxon>
        <taxon>Spiralia</taxon>
        <taxon>Gnathifera</taxon>
        <taxon>Rotifera</taxon>
        <taxon>Eurotatoria</taxon>
        <taxon>Bdelloidea</taxon>
        <taxon>Philodinida</taxon>
        <taxon>Philodinidae</taxon>
        <taxon>Rotaria</taxon>
    </lineage>
</organism>
<evidence type="ECO:0000259" key="3">
    <source>
        <dbReference type="Pfam" id="PF15067"/>
    </source>
</evidence>
<name>A0A8S2KP47_9BILA</name>
<reference evidence="4" key="1">
    <citation type="submission" date="2021-02" db="EMBL/GenBank/DDBJ databases">
        <authorList>
            <person name="Nowell W R."/>
        </authorList>
    </citation>
    <scope>NUCLEOTIDE SEQUENCE</scope>
</reference>
<evidence type="ECO:0000313" key="4">
    <source>
        <dbReference type="EMBL" id="CAF3848023.1"/>
    </source>
</evidence>
<dbReference type="SUPFAM" id="SSF54593">
    <property type="entry name" value="Glyoxalase/Bleomycin resistance protein/Dihydroxybiphenyl dioxygenase"/>
    <property type="match status" value="1"/>
</dbReference>
<comment type="similarity">
    <text evidence="1">Belongs to the FAM124 family.</text>
</comment>
<dbReference type="EMBL" id="CAJOBI010000840">
    <property type="protein sequence ID" value="CAF3848023.1"/>
    <property type="molecule type" value="Genomic_DNA"/>
</dbReference>